<evidence type="ECO:0000256" key="2">
    <source>
        <dbReference type="ARBA" id="ARBA00007832"/>
    </source>
</evidence>
<comment type="caution">
    <text evidence="5">The sequence shown here is derived from an EMBL/GenBank/DDBJ whole genome shotgun (WGS) entry which is preliminary data.</text>
</comment>
<dbReference type="OrthoDB" id="495728at2"/>
<dbReference type="AlphaFoldDB" id="A0A4U3MA82"/>
<gene>
    <name evidence="5" type="ORF">FDA94_25580</name>
</gene>
<dbReference type="PANTHER" id="PTHR34384">
    <property type="entry name" value="L-2,3-DIAMINOPROPANOATE--CITRATE LIGASE"/>
    <property type="match status" value="1"/>
</dbReference>
<dbReference type="PANTHER" id="PTHR34384:SF5">
    <property type="entry name" value="L-2,3-DIAMINOPROPANOATE--CITRATE LIGASE"/>
    <property type="match status" value="1"/>
</dbReference>
<dbReference type="GO" id="GO:0016881">
    <property type="term" value="F:acid-amino acid ligase activity"/>
    <property type="evidence" value="ECO:0007669"/>
    <property type="project" value="UniProtKB-ARBA"/>
</dbReference>
<comment type="pathway">
    <text evidence="1">Siderophore biosynthesis.</text>
</comment>
<dbReference type="Gene3D" id="1.10.510.40">
    <property type="match status" value="1"/>
</dbReference>
<protein>
    <submittedName>
        <fullName evidence="5">Iron transporter</fullName>
    </submittedName>
</protein>
<evidence type="ECO:0000259" key="3">
    <source>
        <dbReference type="Pfam" id="PF04183"/>
    </source>
</evidence>
<dbReference type="Proteomes" id="UP000308705">
    <property type="component" value="Unassembled WGS sequence"/>
</dbReference>
<organism evidence="5 6">
    <name type="scientific">Herbidospora galbida</name>
    <dbReference type="NCBI Taxonomy" id="2575442"/>
    <lineage>
        <taxon>Bacteria</taxon>
        <taxon>Bacillati</taxon>
        <taxon>Actinomycetota</taxon>
        <taxon>Actinomycetes</taxon>
        <taxon>Streptosporangiales</taxon>
        <taxon>Streptosporangiaceae</taxon>
        <taxon>Herbidospora</taxon>
    </lineage>
</organism>
<dbReference type="InterPro" id="IPR037455">
    <property type="entry name" value="LucA/IucC-like"/>
</dbReference>
<evidence type="ECO:0000259" key="4">
    <source>
        <dbReference type="Pfam" id="PF06276"/>
    </source>
</evidence>
<dbReference type="GO" id="GO:0019290">
    <property type="term" value="P:siderophore biosynthetic process"/>
    <property type="evidence" value="ECO:0007669"/>
    <property type="project" value="InterPro"/>
</dbReference>
<dbReference type="Pfam" id="PF04183">
    <property type="entry name" value="IucA_IucC"/>
    <property type="match status" value="1"/>
</dbReference>
<comment type="similarity">
    <text evidence="2">Belongs to the IucA/IucC family.</text>
</comment>
<feature type="domain" description="Aerobactin siderophore biosynthesis IucA/IucC-like C-terminal" evidence="4">
    <location>
        <begin position="337"/>
        <end position="487"/>
    </location>
</feature>
<accession>A0A4U3MA82</accession>
<dbReference type="Pfam" id="PF06276">
    <property type="entry name" value="FhuF"/>
    <property type="match status" value="1"/>
</dbReference>
<proteinExistence type="inferred from homology"/>
<name>A0A4U3MA82_9ACTN</name>
<dbReference type="RefSeq" id="WP_137249617.1">
    <property type="nucleotide sequence ID" value="NZ_SZQA01000027.1"/>
</dbReference>
<feature type="domain" description="Aerobactin siderophore biosynthesis IucA/IucC N-terminal" evidence="3">
    <location>
        <begin position="117"/>
        <end position="325"/>
    </location>
</feature>
<sequence length="501" mass="54301">MYMNVAEHATVAALLRCCIRELPGQAFPAGPYTMVRVGGVWLRAKTGGGTALRITEPERLTGSAWEPLTSADLVDLVARELPGVNGEFAAQVAGSREVVERLLAARAQGKPPEDEWLASEQDLVFGHPFHPAPKAREAARGDWLAYAPEAYARFPLRLLAVREDLVVEEGDVSALDGIPADVPPGYRLLPAHPWQYELIRPPVDGDRLLDLGPAQHDVLPTSSVRTVYDPLLDKCLKFSLDVRITNCVRKNAWYELAGGVELSRRLTPVFAALTERFPGTRWLPEPGYRTADLGGELFEGLGVLVRCSPLGRCGPGVTPVLAGALALRDLGGDDPVAWWRSYVEVVALPVLEAFLTHGVVLEPHLQNVLVGLDAAGRPVQAVFRDLEGAKLVGHDLAGVREEVARAMTYTPEKGWDRVVYCLVVNHLAEIAASVDAPLDTLWGVAAEEIGAYGDSIGWPEPLARLMSGVPLPAKANLTVRWERRADRAATYVPVANPLVVA</sequence>
<dbReference type="InterPro" id="IPR007310">
    <property type="entry name" value="Aerobactin_biosyn_IucA/IucC_N"/>
</dbReference>
<keyword evidence="6" id="KW-1185">Reference proteome</keyword>
<evidence type="ECO:0000313" key="5">
    <source>
        <dbReference type="EMBL" id="TKK85510.1"/>
    </source>
</evidence>
<dbReference type="EMBL" id="SZQA01000027">
    <property type="protein sequence ID" value="TKK85510.1"/>
    <property type="molecule type" value="Genomic_DNA"/>
</dbReference>
<evidence type="ECO:0000256" key="1">
    <source>
        <dbReference type="ARBA" id="ARBA00004924"/>
    </source>
</evidence>
<evidence type="ECO:0000313" key="6">
    <source>
        <dbReference type="Proteomes" id="UP000308705"/>
    </source>
</evidence>
<reference evidence="5 6" key="1">
    <citation type="submission" date="2019-04" db="EMBL/GenBank/DDBJ databases">
        <title>Herbidospora sp. NEAU-GS14.nov., a novel actinomycete isolated from soil.</title>
        <authorList>
            <person name="Han L."/>
        </authorList>
    </citation>
    <scope>NUCLEOTIDE SEQUENCE [LARGE SCALE GENOMIC DNA]</scope>
    <source>
        <strain evidence="5 6">NEAU-GS14</strain>
    </source>
</reference>
<dbReference type="InterPro" id="IPR022770">
    <property type="entry name" value="IucA/IucC-like_C"/>
</dbReference>